<feature type="transmembrane region" description="Helical" evidence="6">
    <location>
        <begin position="51"/>
        <end position="71"/>
    </location>
</feature>
<dbReference type="Pfam" id="PF06081">
    <property type="entry name" value="ArAE_1"/>
    <property type="match status" value="1"/>
</dbReference>
<keyword evidence="2" id="KW-1003">Cell membrane</keyword>
<protein>
    <submittedName>
        <fullName evidence="7">Aromatic acid exporter family member 1</fullName>
    </submittedName>
</protein>
<evidence type="ECO:0000256" key="2">
    <source>
        <dbReference type="ARBA" id="ARBA00022475"/>
    </source>
</evidence>
<evidence type="ECO:0000313" key="7">
    <source>
        <dbReference type="EMBL" id="SMG56225.1"/>
    </source>
</evidence>
<feature type="transmembrane region" description="Helical" evidence="6">
    <location>
        <begin position="148"/>
        <end position="166"/>
    </location>
</feature>
<dbReference type="OrthoDB" id="9109632at2"/>
<dbReference type="EMBL" id="FXAT01000008">
    <property type="protein sequence ID" value="SMG56225.1"/>
    <property type="molecule type" value="Genomic_DNA"/>
</dbReference>
<keyword evidence="4 6" id="KW-1133">Transmembrane helix</keyword>
<evidence type="ECO:0000256" key="1">
    <source>
        <dbReference type="ARBA" id="ARBA00004651"/>
    </source>
</evidence>
<dbReference type="AlphaFoldDB" id="A0A1X7LQW5"/>
<keyword evidence="5 6" id="KW-0472">Membrane</keyword>
<evidence type="ECO:0000256" key="3">
    <source>
        <dbReference type="ARBA" id="ARBA00022692"/>
    </source>
</evidence>
<evidence type="ECO:0000313" key="8">
    <source>
        <dbReference type="Proteomes" id="UP000193228"/>
    </source>
</evidence>
<proteinExistence type="predicted"/>
<feature type="transmembrane region" description="Helical" evidence="6">
    <location>
        <begin position="110"/>
        <end position="136"/>
    </location>
</feature>
<gene>
    <name evidence="7" type="ORF">SAMN06265784_10889</name>
</gene>
<feature type="transmembrane region" description="Helical" evidence="6">
    <location>
        <begin position="83"/>
        <end position="104"/>
    </location>
</feature>
<dbReference type="Proteomes" id="UP000193228">
    <property type="component" value="Unassembled WGS sequence"/>
</dbReference>
<dbReference type="RefSeq" id="WP_085487247.1">
    <property type="nucleotide sequence ID" value="NZ_FXAT01000008.1"/>
</dbReference>
<reference evidence="8" key="1">
    <citation type="submission" date="2017-04" db="EMBL/GenBank/DDBJ databases">
        <authorList>
            <person name="Varghese N."/>
            <person name="Submissions S."/>
        </authorList>
    </citation>
    <scope>NUCLEOTIDE SEQUENCE [LARGE SCALE GENOMIC DNA]</scope>
    <source>
        <strain evidence="8">LMG 29540</strain>
    </source>
</reference>
<keyword evidence="3 6" id="KW-0812">Transmembrane</keyword>
<dbReference type="GO" id="GO:0005886">
    <property type="term" value="C:plasma membrane"/>
    <property type="evidence" value="ECO:0007669"/>
    <property type="project" value="UniProtKB-SubCell"/>
</dbReference>
<comment type="subcellular location">
    <subcellularLocation>
        <location evidence="1">Cell membrane</location>
        <topology evidence="1">Multi-pass membrane protein</topology>
    </subcellularLocation>
</comment>
<keyword evidence="8" id="KW-1185">Reference proteome</keyword>
<evidence type="ECO:0000256" key="5">
    <source>
        <dbReference type="ARBA" id="ARBA00023136"/>
    </source>
</evidence>
<evidence type="ECO:0000256" key="6">
    <source>
        <dbReference type="SAM" id="Phobius"/>
    </source>
</evidence>
<evidence type="ECO:0000256" key="4">
    <source>
        <dbReference type="ARBA" id="ARBA00022989"/>
    </source>
</evidence>
<dbReference type="InterPro" id="IPR010343">
    <property type="entry name" value="ArAE_1"/>
</dbReference>
<accession>A0A1X7LQW5</accession>
<name>A0A1X7LQW5_9BURK</name>
<organism evidence="7 8">
    <name type="scientific">Paraburkholderia susongensis</name>
    <dbReference type="NCBI Taxonomy" id="1515439"/>
    <lineage>
        <taxon>Bacteria</taxon>
        <taxon>Pseudomonadati</taxon>
        <taxon>Pseudomonadota</taxon>
        <taxon>Betaproteobacteria</taxon>
        <taxon>Burkholderiales</taxon>
        <taxon>Burkholderiaceae</taxon>
        <taxon>Paraburkholderia</taxon>
    </lineage>
</organism>
<sequence>MSNAYQHKPLTPFRRALARFSLSETAKYTKLTLGLWIGFGIPYLLGYPDAAVPLAGSTMLTLALGSSISAARSYFYKRVLSNVVAMPIGTLLIWLTAPHLWLGAALLPLVIFSIVALRPSLFQMTSITVPITLVLYTGEHIPLLEQRLIGVVLGMLLGFLIQQIAFPPDHGYWANTLVNDGNEQASGIVAQLAAGKLEKSQIKPATTQLRTVSTNLKQAHQLLKVDLEQAWVSPHLKRNQARLPVFACYQETFDTLVNFLETMDTFHDQFAALDAAWREAFLARLGKLAAVHRQLAEAADLRVERPPLAAPPLQMEDLRQLIEDLPAFSVFTSVYLGHLTGYGILLCRLSELHTA</sequence>